<comment type="caution">
    <text evidence="1">The sequence shown here is derived from an EMBL/GenBank/DDBJ whole genome shotgun (WGS) entry which is preliminary data.</text>
</comment>
<sequence length="83" mass="9722">MQRQRRNKRQQPYSRLKATALAIGGRCWEGKERLAGEQGHNGRMLHLRTQWPRERGPKEKRRVRAAIVVRKTRACSKSASQEE</sequence>
<dbReference type="Proteomes" id="UP000287651">
    <property type="component" value="Unassembled WGS sequence"/>
</dbReference>
<dbReference type="AlphaFoldDB" id="A0A426YL11"/>
<reference evidence="1 2" key="1">
    <citation type="journal article" date="2014" name="Agronomy (Basel)">
        <title>A Draft Genome Sequence for Ensete ventricosum, the Drought-Tolerant Tree Against Hunger.</title>
        <authorList>
            <person name="Harrison J."/>
            <person name="Moore K.A."/>
            <person name="Paszkiewicz K."/>
            <person name="Jones T."/>
            <person name="Grant M."/>
            <person name="Ambacheew D."/>
            <person name="Muzemil S."/>
            <person name="Studholme D.J."/>
        </authorList>
    </citation>
    <scope>NUCLEOTIDE SEQUENCE [LARGE SCALE GENOMIC DNA]</scope>
</reference>
<accession>A0A426YL11</accession>
<name>A0A426YL11_ENSVE</name>
<organism evidence="1 2">
    <name type="scientific">Ensete ventricosum</name>
    <name type="common">Abyssinian banana</name>
    <name type="synonym">Musa ensete</name>
    <dbReference type="NCBI Taxonomy" id="4639"/>
    <lineage>
        <taxon>Eukaryota</taxon>
        <taxon>Viridiplantae</taxon>
        <taxon>Streptophyta</taxon>
        <taxon>Embryophyta</taxon>
        <taxon>Tracheophyta</taxon>
        <taxon>Spermatophyta</taxon>
        <taxon>Magnoliopsida</taxon>
        <taxon>Liliopsida</taxon>
        <taxon>Zingiberales</taxon>
        <taxon>Musaceae</taxon>
        <taxon>Ensete</taxon>
    </lineage>
</organism>
<gene>
    <name evidence="1" type="ORF">B296_00017133</name>
</gene>
<dbReference type="EMBL" id="AMZH03011677">
    <property type="protein sequence ID" value="RRT52422.1"/>
    <property type="molecule type" value="Genomic_DNA"/>
</dbReference>
<evidence type="ECO:0000313" key="1">
    <source>
        <dbReference type="EMBL" id="RRT52422.1"/>
    </source>
</evidence>
<protein>
    <submittedName>
        <fullName evidence="1">Uncharacterized protein</fullName>
    </submittedName>
</protein>
<proteinExistence type="predicted"/>
<evidence type="ECO:0000313" key="2">
    <source>
        <dbReference type="Proteomes" id="UP000287651"/>
    </source>
</evidence>